<proteinExistence type="inferred from homology"/>
<dbReference type="Pfam" id="PF00080">
    <property type="entry name" value="Sod_Cu"/>
    <property type="match status" value="1"/>
</dbReference>
<comment type="catalytic activity">
    <reaction evidence="7">
        <text>2 superoxide + 2 H(+) = H2O2 + O2</text>
        <dbReference type="Rhea" id="RHEA:20696"/>
        <dbReference type="ChEBI" id="CHEBI:15378"/>
        <dbReference type="ChEBI" id="CHEBI:15379"/>
        <dbReference type="ChEBI" id="CHEBI:16240"/>
        <dbReference type="ChEBI" id="CHEBI:18421"/>
        <dbReference type="EC" id="1.15.1.1"/>
    </reaction>
</comment>
<evidence type="ECO:0000256" key="5">
    <source>
        <dbReference type="ARBA" id="ARBA00022525"/>
    </source>
</evidence>
<dbReference type="EC" id="1.15.1.1" evidence="4"/>
<evidence type="ECO:0000313" key="10">
    <source>
        <dbReference type="EMBL" id="KAF2670798.1"/>
    </source>
</evidence>
<feature type="domain" description="Superoxide dismutase copper/zinc binding" evidence="9">
    <location>
        <begin position="105"/>
        <end position="218"/>
    </location>
</feature>
<evidence type="ECO:0000256" key="6">
    <source>
        <dbReference type="ARBA" id="ARBA00022862"/>
    </source>
</evidence>
<comment type="subcellular location">
    <subcellularLocation>
        <location evidence="1">Cell envelope</location>
    </subcellularLocation>
    <subcellularLocation>
        <location evidence="2">Secreted</location>
    </subcellularLocation>
</comment>
<dbReference type="OrthoDB" id="159229at2759"/>
<keyword evidence="5" id="KW-0964">Secreted</keyword>
<feature type="signal peptide" evidence="8">
    <location>
        <begin position="1"/>
        <end position="16"/>
    </location>
</feature>
<keyword evidence="11" id="KW-1185">Reference proteome</keyword>
<organism evidence="10 11">
    <name type="scientific">Microthyrium microscopicum</name>
    <dbReference type="NCBI Taxonomy" id="703497"/>
    <lineage>
        <taxon>Eukaryota</taxon>
        <taxon>Fungi</taxon>
        <taxon>Dikarya</taxon>
        <taxon>Ascomycota</taxon>
        <taxon>Pezizomycotina</taxon>
        <taxon>Dothideomycetes</taxon>
        <taxon>Dothideomycetes incertae sedis</taxon>
        <taxon>Microthyriales</taxon>
        <taxon>Microthyriaceae</taxon>
        <taxon>Microthyrium</taxon>
    </lineage>
</organism>
<dbReference type="GO" id="GO:0046872">
    <property type="term" value="F:metal ion binding"/>
    <property type="evidence" value="ECO:0007669"/>
    <property type="project" value="InterPro"/>
</dbReference>
<evidence type="ECO:0000256" key="4">
    <source>
        <dbReference type="ARBA" id="ARBA00012682"/>
    </source>
</evidence>
<dbReference type="GO" id="GO:0005576">
    <property type="term" value="C:extracellular region"/>
    <property type="evidence" value="ECO:0007669"/>
    <property type="project" value="UniProtKB-SubCell"/>
</dbReference>
<evidence type="ECO:0000259" key="9">
    <source>
        <dbReference type="Pfam" id="PF00080"/>
    </source>
</evidence>
<sequence length="278" mass="28021">MYKTLLLAGLVGLASAKPQVPPSPVLLTTTKAGVVPVAPTPFPGVETIEGALIDDGPALPGFVGPGGNATVQSNLPAATYSAVLPSTNFDNLTGSTITGTIVGMAMQGGQGVMFNISFSGLPDAAMYGPLVYHIHEMPVSGGNCTTSLGHLDPTNRGELHACDTANPASCQAGDLAGKHGNITSATFMATYTDPYLSTNPNSSYFFGNRSIVIHSKNATRLTCANFAMGTNGSNSSTSTSASGSSPSSTAGASAANSLNCFSAAAYAMIIAVASVYLL</sequence>
<evidence type="ECO:0000256" key="8">
    <source>
        <dbReference type="SAM" id="SignalP"/>
    </source>
</evidence>
<dbReference type="InterPro" id="IPR036423">
    <property type="entry name" value="SOD-like_Cu/Zn_dom_sf"/>
</dbReference>
<dbReference type="InterPro" id="IPR001424">
    <property type="entry name" value="SOD_Cu_Zn_dom"/>
</dbReference>
<dbReference type="GO" id="GO:0004784">
    <property type="term" value="F:superoxide dismutase activity"/>
    <property type="evidence" value="ECO:0007669"/>
    <property type="project" value="UniProtKB-EC"/>
</dbReference>
<protein>
    <recommendedName>
        <fullName evidence="4">superoxide dismutase</fullName>
        <ecNumber evidence="4">1.15.1.1</ecNumber>
    </recommendedName>
</protein>
<name>A0A6A6UIA2_9PEZI</name>
<dbReference type="Proteomes" id="UP000799302">
    <property type="component" value="Unassembled WGS sequence"/>
</dbReference>
<evidence type="ECO:0000256" key="1">
    <source>
        <dbReference type="ARBA" id="ARBA00004196"/>
    </source>
</evidence>
<dbReference type="Gene3D" id="2.60.40.200">
    <property type="entry name" value="Superoxide dismutase, copper/zinc binding domain"/>
    <property type="match status" value="1"/>
</dbReference>
<evidence type="ECO:0000313" key="11">
    <source>
        <dbReference type="Proteomes" id="UP000799302"/>
    </source>
</evidence>
<accession>A0A6A6UIA2</accession>
<keyword evidence="6" id="KW-0049">Antioxidant</keyword>
<evidence type="ECO:0000256" key="7">
    <source>
        <dbReference type="ARBA" id="ARBA00049204"/>
    </source>
</evidence>
<comment type="similarity">
    <text evidence="3">Belongs to the Cu-Zn superoxide dismutase family.</text>
</comment>
<dbReference type="EMBL" id="MU004233">
    <property type="protein sequence ID" value="KAF2670798.1"/>
    <property type="molecule type" value="Genomic_DNA"/>
</dbReference>
<dbReference type="FunFam" id="2.60.40.200:FF:000007">
    <property type="entry name" value="Cell surface Cu-only superoxide dismutase 5"/>
    <property type="match status" value="1"/>
</dbReference>
<evidence type="ECO:0000256" key="2">
    <source>
        <dbReference type="ARBA" id="ARBA00004613"/>
    </source>
</evidence>
<dbReference type="AlphaFoldDB" id="A0A6A6UIA2"/>
<gene>
    <name evidence="10" type="ORF">BT63DRAFT_438394</name>
</gene>
<dbReference type="SUPFAM" id="SSF49329">
    <property type="entry name" value="Cu,Zn superoxide dismutase-like"/>
    <property type="match status" value="1"/>
</dbReference>
<feature type="chain" id="PRO_5025689798" description="superoxide dismutase" evidence="8">
    <location>
        <begin position="17"/>
        <end position="278"/>
    </location>
</feature>
<reference evidence="10" key="1">
    <citation type="journal article" date="2020" name="Stud. Mycol.">
        <title>101 Dothideomycetes genomes: a test case for predicting lifestyles and emergence of pathogens.</title>
        <authorList>
            <person name="Haridas S."/>
            <person name="Albert R."/>
            <person name="Binder M."/>
            <person name="Bloem J."/>
            <person name="Labutti K."/>
            <person name="Salamov A."/>
            <person name="Andreopoulos B."/>
            <person name="Baker S."/>
            <person name="Barry K."/>
            <person name="Bills G."/>
            <person name="Bluhm B."/>
            <person name="Cannon C."/>
            <person name="Castanera R."/>
            <person name="Culley D."/>
            <person name="Daum C."/>
            <person name="Ezra D."/>
            <person name="Gonzalez J."/>
            <person name="Henrissat B."/>
            <person name="Kuo A."/>
            <person name="Liang C."/>
            <person name="Lipzen A."/>
            <person name="Lutzoni F."/>
            <person name="Magnuson J."/>
            <person name="Mondo S."/>
            <person name="Nolan M."/>
            <person name="Ohm R."/>
            <person name="Pangilinan J."/>
            <person name="Park H.-J."/>
            <person name="Ramirez L."/>
            <person name="Alfaro M."/>
            <person name="Sun H."/>
            <person name="Tritt A."/>
            <person name="Yoshinaga Y."/>
            <person name="Zwiers L.-H."/>
            <person name="Turgeon B."/>
            <person name="Goodwin S."/>
            <person name="Spatafora J."/>
            <person name="Crous P."/>
            <person name="Grigoriev I."/>
        </authorList>
    </citation>
    <scope>NUCLEOTIDE SEQUENCE</scope>
    <source>
        <strain evidence="10">CBS 115976</strain>
    </source>
</reference>
<keyword evidence="8" id="KW-0732">Signal</keyword>
<evidence type="ECO:0000256" key="3">
    <source>
        <dbReference type="ARBA" id="ARBA00010457"/>
    </source>
</evidence>